<evidence type="ECO:0000313" key="2">
    <source>
        <dbReference type="Proteomes" id="UP000723463"/>
    </source>
</evidence>
<gene>
    <name evidence="1" type="ORF">EC957_012303</name>
</gene>
<dbReference type="Proteomes" id="UP000723463">
    <property type="component" value="Unassembled WGS sequence"/>
</dbReference>
<dbReference type="EMBL" id="JAAAXW010000095">
    <property type="protein sequence ID" value="KAF9544257.1"/>
    <property type="molecule type" value="Genomic_DNA"/>
</dbReference>
<evidence type="ECO:0000313" key="1">
    <source>
        <dbReference type="EMBL" id="KAF9544257.1"/>
    </source>
</evidence>
<dbReference type="AlphaFoldDB" id="A0A9P6F7R7"/>
<reference evidence="1" key="1">
    <citation type="journal article" date="2020" name="Fungal Divers.">
        <title>Resolving the Mortierellaceae phylogeny through synthesis of multi-gene phylogenetics and phylogenomics.</title>
        <authorList>
            <person name="Vandepol N."/>
            <person name="Liber J."/>
            <person name="Desiro A."/>
            <person name="Na H."/>
            <person name="Kennedy M."/>
            <person name="Barry K."/>
            <person name="Grigoriev I.V."/>
            <person name="Miller A.N."/>
            <person name="O'Donnell K."/>
            <person name="Stajich J.E."/>
            <person name="Bonito G."/>
        </authorList>
    </citation>
    <scope>NUCLEOTIDE SEQUENCE</scope>
    <source>
        <strain evidence="1">NRRL 2591</strain>
    </source>
</reference>
<accession>A0A9P6F7R7</accession>
<keyword evidence="2" id="KW-1185">Reference proteome</keyword>
<sequence length="70" mass="8215">MQTGLPDSLEKYQSDLLDILKPRDNRIQNALRPQRNYCDPNIKTLLEPDEEVRIIGPMVEIPEVKKQRLK</sequence>
<name>A0A9P6F7R7_9FUNG</name>
<organism evidence="1 2">
    <name type="scientific">Mortierella hygrophila</name>
    <dbReference type="NCBI Taxonomy" id="979708"/>
    <lineage>
        <taxon>Eukaryota</taxon>
        <taxon>Fungi</taxon>
        <taxon>Fungi incertae sedis</taxon>
        <taxon>Mucoromycota</taxon>
        <taxon>Mortierellomycotina</taxon>
        <taxon>Mortierellomycetes</taxon>
        <taxon>Mortierellales</taxon>
        <taxon>Mortierellaceae</taxon>
        <taxon>Mortierella</taxon>
    </lineage>
</organism>
<protein>
    <submittedName>
        <fullName evidence="1">Uncharacterized protein</fullName>
    </submittedName>
</protein>
<comment type="caution">
    <text evidence="1">The sequence shown here is derived from an EMBL/GenBank/DDBJ whole genome shotgun (WGS) entry which is preliminary data.</text>
</comment>
<proteinExistence type="predicted"/>